<name>A0A150GQ17_GONPE</name>
<protein>
    <recommendedName>
        <fullName evidence="9">Prenyltransferase alpha-alpha toroid domain-containing protein</fullName>
    </recommendedName>
</protein>
<evidence type="ECO:0000256" key="5">
    <source>
        <dbReference type="ARBA" id="ARBA00022723"/>
    </source>
</evidence>
<feature type="region of interest" description="Disordered" evidence="8">
    <location>
        <begin position="444"/>
        <end position="486"/>
    </location>
</feature>
<dbReference type="AlphaFoldDB" id="A0A150GQ17"/>
<dbReference type="OrthoDB" id="10261146at2759"/>
<comment type="similarity">
    <text evidence="2">Belongs to the protein prenyltransferase subunit beta family.</text>
</comment>
<dbReference type="GO" id="GO:0046872">
    <property type="term" value="F:metal ion binding"/>
    <property type="evidence" value="ECO:0007669"/>
    <property type="project" value="UniProtKB-KW"/>
</dbReference>
<sequence>MFEDGLSTTTSKAQNALEKKVLPFYQELEPLDAEELNEFLELQRDSHIAYIHSGLGQLSSGFAVLDASRTWIVYWLVHSLALLGAPLPRDITAEDLTAFLASCQHEEGGFGGGPMQLAHLAPTYAAVAAAVTLGGRALSMVDRAKAREFLFRMCIPPERGGGFSVHDGGEGDLRACYTAMAVAHMLGMDDDKPALAATAGLADYVRRCQTYEGGLGGEPGNEAHGGYTFCGVAALLLAGGPPLLASCLDMPRLLHWLVHRQGSMEGGFNGRTNKLVDGCYSFWQGGVFPLIASLPQAALQPPRVPASSAPAGELEVLAGPMVASSPPFELVRARGRAEEEMQARLHEYESLRGKALAASEAADGALRGAAARHSSARAAEARQLLDRAAAAHEAAELATTHLACVSVSAFAICPPPEQDILQQLADAQAAAQAAVAAQGQAVQGQAPAEQGGDLQQQPQQQAPAEGAAPAAQGADAAGAGAAAAPPQPPPPLCNYDALQLWILKCCQASKGGLRDKPGKPVDFYHTAYCLSGLAAAQHAPGAGVLGSRPANQLARPDPACNVVDEKLAAARVAFAAKPLPPRAEAMTLG</sequence>
<evidence type="ECO:0000259" key="9">
    <source>
        <dbReference type="Pfam" id="PF00432"/>
    </source>
</evidence>
<accession>A0A150GQ17</accession>
<evidence type="ECO:0000256" key="2">
    <source>
        <dbReference type="ARBA" id="ARBA00010497"/>
    </source>
</evidence>
<organism evidence="10 11">
    <name type="scientific">Gonium pectorale</name>
    <name type="common">Green alga</name>
    <dbReference type="NCBI Taxonomy" id="33097"/>
    <lineage>
        <taxon>Eukaryota</taxon>
        <taxon>Viridiplantae</taxon>
        <taxon>Chlorophyta</taxon>
        <taxon>core chlorophytes</taxon>
        <taxon>Chlorophyceae</taxon>
        <taxon>CS clade</taxon>
        <taxon>Chlamydomonadales</taxon>
        <taxon>Volvocaceae</taxon>
        <taxon>Gonium</taxon>
    </lineage>
</organism>
<proteinExistence type="inferred from homology"/>
<evidence type="ECO:0000256" key="1">
    <source>
        <dbReference type="ARBA" id="ARBA00001947"/>
    </source>
</evidence>
<keyword evidence="11" id="KW-1185">Reference proteome</keyword>
<dbReference type="Proteomes" id="UP000075714">
    <property type="component" value="Unassembled WGS sequence"/>
</dbReference>
<evidence type="ECO:0000256" key="8">
    <source>
        <dbReference type="SAM" id="MobiDB-lite"/>
    </source>
</evidence>
<dbReference type="PANTHER" id="PTHR11774">
    <property type="entry name" value="GERANYLGERANYL TRANSFERASE TYPE BETA SUBUNIT"/>
    <property type="match status" value="1"/>
</dbReference>
<evidence type="ECO:0000313" key="11">
    <source>
        <dbReference type="Proteomes" id="UP000075714"/>
    </source>
</evidence>
<gene>
    <name evidence="10" type="ORF">GPECTOR_11g318</name>
</gene>
<dbReference type="EMBL" id="LSYV01000012">
    <property type="protein sequence ID" value="KXZ51883.1"/>
    <property type="molecule type" value="Genomic_DNA"/>
</dbReference>
<dbReference type="Pfam" id="PF00432">
    <property type="entry name" value="Prenyltrans"/>
    <property type="match status" value="1"/>
</dbReference>
<evidence type="ECO:0000256" key="6">
    <source>
        <dbReference type="ARBA" id="ARBA00022737"/>
    </source>
</evidence>
<dbReference type="SUPFAM" id="SSF48239">
    <property type="entry name" value="Terpenoid cyclases/Protein prenyltransferases"/>
    <property type="match status" value="1"/>
</dbReference>
<reference evidence="11" key="1">
    <citation type="journal article" date="2016" name="Nat. Commun.">
        <title>The Gonium pectorale genome demonstrates co-option of cell cycle regulation during the evolution of multicellularity.</title>
        <authorList>
            <person name="Hanschen E.R."/>
            <person name="Marriage T.N."/>
            <person name="Ferris P.J."/>
            <person name="Hamaji T."/>
            <person name="Toyoda A."/>
            <person name="Fujiyama A."/>
            <person name="Neme R."/>
            <person name="Noguchi H."/>
            <person name="Minakuchi Y."/>
            <person name="Suzuki M."/>
            <person name="Kawai-Toyooka H."/>
            <person name="Smith D.R."/>
            <person name="Sparks H."/>
            <person name="Anderson J."/>
            <person name="Bakaric R."/>
            <person name="Luria V."/>
            <person name="Karger A."/>
            <person name="Kirschner M.W."/>
            <person name="Durand P.M."/>
            <person name="Michod R.E."/>
            <person name="Nozaki H."/>
            <person name="Olson B.J."/>
        </authorList>
    </citation>
    <scope>NUCLEOTIDE SEQUENCE [LARGE SCALE GENOMIC DNA]</scope>
    <source>
        <strain evidence="11">NIES-2863</strain>
    </source>
</reference>
<dbReference type="Gene3D" id="1.50.10.20">
    <property type="match status" value="1"/>
</dbReference>
<evidence type="ECO:0000313" key="10">
    <source>
        <dbReference type="EMBL" id="KXZ51883.1"/>
    </source>
</evidence>
<dbReference type="STRING" id="33097.A0A150GQ17"/>
<evidence type="ECO:0000256" key="3">
    <source>
        <dbReference type="ARBA" id="ARBA00022602"/>
    </source>
</evidence>
<keyword evidence="6" id="KW-0677">Repeat</keyword>
<comment type="cofactor">
    <cofactor evidence="1">
        <name>Zn(2+)</name>
        <dbReference type="ChEBI" id="CHEBI:29105"/>
    </cofactor>
</comment>
<dbReference type="InterPro" id="IPR045089">
    <property type="entry name" value="PGGT1B-like"/>
</dbReference>
<dbReference type="PANTHER" id="PTHR11774:SF6">
    <property type="entry name" value="PROTEIN FARNESYLTRANSFERASE SUBUNIT BETA"/>
    <property type="match status" value="1"/>
</dbReference>
<dbReference type="InterPro" id="IPR008930">
    <property type="entry name" value="Terpenoid_cyclase/PrenylTrfase"/>
</dbReference>
<keyword evidence="3" id="KW-0637">Prenyltransferase</keyword>
<dbReference type="GO" id="GO:0004660">
    <property type="term" value="F:protein farnesyltransferase activity"/>
    <property type="evidence" value="ECO:0007669"/>
    <property type="project" value="TreeGrafter"/>
</dbReference>
<keyword evidence="4" id="KW-0808">Transferase</keyword>
<keyword evidence="7" id="KW-0862">Zinc</keyword>
<dbReference type="GO" id="GO:0005965">
    <property type="term" value="C:protein farnesyltransferase complex"/>
    <property type="evidence" value="ECO:0007669"/>
    <property type="project" value="TreeGrafter"/>
</dbReference>
<comment type="caution">
    <text evidence="10">The sequence shown here is derived from an EMBL/GenBank/DDBJ whole genome shotgun (WGS) entry which is preliminary data.</text>
</comment>
<evidence type="ECO:0000256" key="7">
    <source>
        <dbReference type="ARBA" id="ARBA00022833"/>
    </source>
</evidence>
<keyword evidence="5" id="KW-0479">Metal-binding</keyword>
<feature type="compositionally biased region" description="Low complexity" evidence="8">
    <location>
        <begin position="444"/>
        <end position="484"/>
    </location>
</feature>
<dbReference type="InterPro" id="IPR001330">
    <property type="entry name" value="Prenyltrans"/>
</dbReference>
<evidence type="ECO:0000256" key="4">
    <source>
        <dbReference type="ARBA" id="ARBA00022679"/>
    </source>
</evidence>
<feature type="domain" description="Prenyltransferase alpha-alpha toroid" evidence="9">
    <location>
        <begin position="42"/>
        <end position="562"/>
    </location>
</feature>